<comment type="caution">
    <text evidence="1">The sequence shown here is derived from an EMBL/GenBank/DDBJ whole genome shotgun (WGS) entry which is preliminary data.</text>
</comment>
<evidence type="ECO:0000313" key="1">
    <source>
        <dbReference type="EMBL" id="KAJ7718741.1"/>
    </source>
</evidence>
<keyword evidence="2" id="KW-1185">Reference proteome</keyword>
<protein>
    <submittedName>
        <fullName evidence="1">Uncharacterized protein</fullName>
    </submittedName>
</protein>
<name>A0AAD7HE96_9AGAR</name>
<dbReference type="AlphaFoldDB" id="A0AAD7HE96"/>
<accession>A0AAD7HE96</accession>
<sequence>MALPALFHRSRLLPVFSIPSSAPDLCPISLSSTAYTMRLPLLTTPNSMPPSSSSGRCTNAIYSPSRLVSSSRIIMALCSHRM</sequence>
<reference evidence="1" key="1">
    <citation type="submission" date="2023-03" db="EMBL/GenBank/DDBJ databases">
        <title>Massive genome expansion in bonnet fungi (Mycena s.s.) driven by repeated elements and novel gene families across ecological guilds.</title>
        <authorList>
            <consortium name="Lawrence Berkeley National Laboratory"/>
            <person name="Harder C.B."/>
            <person name="Miyauchi S."/>
            <person name="Viragh M."/>
            <person name="Kuo A."/>
            <person name="Thoen E."/>
            <person name="Andreopoulos B."/>
            <person name="Lu D."/>
            <person name="Skrede I."/>
            <person name="Drula E."/>
            <person name="Henrissat B."/>
            <person name="Morin E."/>
            <person name="Kohler A."/>
            <person name="Barry K."/>
            <person name="LaButti K."/>
            <person name="Morin E."/>
            <person name="Salamov A."/>
            <person name="Lipzen A."/>
            <person name="Mereny Z."/>
            <person name="Hegedus B."/>
            <person name="Baldrian P."/>
            <person name="Stursova M."/>
            <person name="Weitz H."/>
            <person name="Taylor A."/>
            <person name="Grigoriev I.V."/>
            <person name="Nagy L.G."/>
            <person name="Martin F."/>
            <person name="Kauserud H."/>
        </authorList>
    </citation>
    <scope>NUCLEOTIDE SEQUENCE</scope>
    <source>
        <strain evidence="1">CBHHK182m</strain>
    </source>
</reference>
<dbReference type="Proteomes" id="UP001215598">
    <property type="component" value="Unassembled WGS sequence"/>
</dbReference>
<proteinExistence type="predicted"/>
<dbReference type="EMBL" id="JARKIB010000261">
    <property type="protein sequence ID" value="KAJ7718741.1"/>
    <property type="molecule type" value="Genomic_DNA"/>
</dbReference>
<evidence type="ECO:0000313" key="2">
    <source>
        <dbReference type="Proteomes" id="UP001215598"/>
    </source>
</evidence>
<gene>
    <name evidence="1" type="ORF">B0H16DRAFT_1897501</name>
</gene>
<organism evidence="1 2">
    <name type="scientific">Mycena metata</name>
    <dbReference type="NCBI Taxonomy" id="1033252"/>
    <lineage>
        <taxon>Eukaryota</taxon>
        <taxon>Fungi</taxon>
        <taxon>Dikarya</taxon>
        <taxon>Basidiomycota</taxon>
        <taxon>Agaricomycotina</taxon>
        <taxon>Agaricomycetes</taxon>
        <taxon>Agaricomycetidae</taxon>
        <taxon>Agaricales</taxon>
        <taxon>Marasmiineae</taxon>
        <taxon>Mycenaceae</taxon>
        <taxon>Mycena</taxon>
    </lineage>
</organism>